<dbReference type="Pfam" id="PF13673">
    <property type="entry name" value="Acetyltransf_10"/>
    <property type="match status" value="1"/>
</dbReference>
<dbReference type="InterPro" id="IPR000182">
    <property type="entry name" value="GNAT_dom"/>
</dbReference>
<dbReference type="GO" id="GO:0016747">
    <property type="term" value="F:acyltransferase activity, transferring groups other than amino-acyl groups"/>
    <property type="evidence" value="ECO:0007669"/>
    <property type="project" value="InterPro"/>
</dbReference>
<sequence length="165" mass="19866">MLSNYERVGLWGDELSYQVDQKGLYLKPVVTPKDEAICLDIRYQVFEKEMKVSHKKEYEFPDEFIAKQFLIYKKLIPIGTIRYIEEENKVHIQRFAILKKYRGKGIGRKVFEYFNKMLESKYNPNTLYLHSMWKRKDFYKSFGYIENGKPFIEAGIKHIEMIKKV</sequence>
<dbReference type="PROSITE" id="PS51186">
    <property type="entry name" value="GNAT"/>
    <property type="match status" value="1"/>
</dbReference>
<name>A0A645BPQ0_9ZZZZ</name>
<proteinExistence type="predicted"/>
<dbReference type="InterPro" id="IPR016181">
    <property type="entry name" value="Acyl_CoA_acyltransferase"/>
</dbReference>
<evidence type="ECO:0000313" key="2">
    <source>
        <dbReference type="EMBL" id="MPM67409.1"/>
    </source>
</evidence>
<dbReference type="AlphaFoldDB" id="A0A645BPQ0"/>
<reference evidence="2" key="1">
    <citation type="submission" date="2019-08" db="EMBL/GenBank/DDBJ databases">
        <authorList>
            <person name="Kucharzyk K."/>
            <person name="Murdoch R.W."/>
            <person name="Higgins S."/>
            <person name="Loffler F."/>
        </authorList>
    </citation>
    <scope>NUCLEOTIDE SEQUENCE</scope>
</reference>
<evidence type="ECO:0000259" key="1">
    <source>
        <dbReference type="PROSITE" id="PS51186"/>
    </source>
</evidence>
<organism evidence="2">
    <name type="scientific">bioreactor metagenome</name>
    <dbReference type="NCBI Taxonomy" id="1076179"/>
    <lineage>
        <taxon>unclassified sequences</taxon>
        <taxon>metagenomes</taxon>
        <taxon>ecological metagenomes</taxon>
    </lineage>
</organism>
<feature type="domain" description="N-acetyltransferase" evidence="1">
    <location>
        <begin position="25"/>
        <end position="165"/>
    </location>
</feature>
<gene>
    <name evidence="2" type="ORF">SDC9_114331</name>
</gene>
<dbReference type="Gene3D" id="3.40.630.30">
    <property type="match status" value="1"/>
</dbReference>
<accession>A0A645BPQ0</accession>
<dbReference type="SUPFAM" id="SSF55729">
    <property type="entry name" value="Acyl-CoA N-acyltransferases (Nat)"/>
    <property type="match status" value="1"/>
</dbReference>
<dbReference type="EMBL" id="VSSQ01021670">
    <property type="protein sequence ID" value="MPM67409.1"/>
    <property type="molecule type" value="Genomic_DNA"/>
</dbReference>
<dbReference type="CDD" id="cd04301">
    <property type="entry name" value="NAT_SF"/>
    <property type="match status" value="1"/>
</dbReference>
<protein>
    <recommendedName>
        <fullName evidence="1">N-acetyltransferase domain-containing protein</fullName>
    </recommendedName>
</protein>
<comment type="caution">
    <text evidence="2">The sequence shown here is derived from an EMBL/GenBank/DDBJ whole genome shotgun (WGS) entry which is preliminary data.</text>
</comment>